<keyword evidence="7 10" id="KW-0407">Ion channel</keyword>
<keyword evidence="5" id="KW-0406">Ion transport</keyword>
<name>A0ABY5MLJ6_9HYPH</name>
<dbReference type="Gene3D" id="1.10.287.70">
    <property type="match status" value="1"/>
</dbReference>
<keyword evidence="4 8" id="KW-1133">Transmembrane helix</keyword>
<dbReference type="EMBL" id="CP030941">
    <property type="protein sequence ID" value="UUP18144.1"/>
    <property type="molecule type" value="Genomic_DNA"/>
</dbReference>
<dbReference type="InterPro" id="IPR028325">
    <property type="entry name" value="VG_K_chnl"/>
</dbReference>
<evidence type="ECO:0000313" key="11">
    <source>
        <dbReference type="Proteomes" id="UP001342418"/>
    </source>
</evidence>
<evidence type="ECO:0000256" key="5">
    <source>
        <dbReference type="ARBA" id="ARBA00023065"/>
    </source>
</evidence>
<evidence type="ECO:0000256" key="6">
    <source>
        <dbReference type="ARBA" id="ARBA00023136"/>
    </source>
</evidence>
<protein>
    <submittedName>
        <fullName evidence="10">PH-gated potassium channel KcsA</fullName>
    </submittedName>
</protein>
<dbReference type="RefSeq" id="WP_338530403.1">
    <property type="nucleotide sequence ID" value="NZ_CP030941.1"/>
</dbReference>
<evidence type="ECO:0000256" key="7">
    <source>
        <dbReference type="ARBA" id="ARBA00023303"/>
    </source>
</evidence>
<dbReference type="Pfam" id="PF07885">
    <property type="entry name" value="Ion_trans_2"/>
    <property type="match status" value="1"/>
</dbReference>
<evidence type="ECO:0000259" key="9">
    <source>
        <dbReference type="Pfam" id="PF07885"/>
    </source>
</evidence>
<organism evidence="10 11">
    <name type="scientific">Nitratireductor thuwali</name>
    <dbReference type="NCBI Taxonomy" id="2267699"/>
    <lineage>
        <taxon>Bacteria</taxon>
        <taxon>Pseudomonadati</taxon>
        <taxon>Pseudomonadota</taxon>
        <taxon>Alphaproteobacteria</taxon>
        <taxon>Hyphomicrobiales</taxon>
        <taxon>Phyllobacteriaceae</taxon>
        <taxon>Nitratireductor</taxon>
    </lineage>
</organism>
<feature type="transmembrane region" description="Helical" evidence="8">
    <location>
        <begin position="154"/>
        <end position="173"/>
    </location>
</feature>
<keyword evidence="3 8" id="KW-0812">Transmembrane</keyword>
<comment type="subcellular location">
    <subcellularLocation>
        <location evidence="1">Membrane</location>
        <topology evidence="1">Multi-pass membrane protein</topology>
    </subcellularLocation>
</comment>
<keyword evidence="2" id="KW-0813">Transport</keyword>
<sequence length="269" mass="30516">MDTSPETDDTEQEATVLDRVRERLRSLYHGHSQGALRFQLAVMVIDLLIIAFFIASPVLRERPSFLWIDYSIAALLAADISARALASRDIPRWLRQPTSVVDLFILATLLAPFWLANLGFLRVLRLWSLSRSGFLWRPLIRRGYGPWREVVHSALNLVTFLFVVTGFIYTFFFREDSGLAGYVDALYYTVTTMTTTGYGDILLSGMWGKLTSVAIMIAGITLFIRLAQAIFRPYKVRYPCPQCGLQRHDPDAVHCKACGYPLKIPDTDD</sequence>
<keyword evidence="6 8" id="KW-0472">Membrane</keyword>
<feature type="transmembrane region" description="Helical" evidence="8">
    <location>
        <begin position="103"/>
        <end position="124"/>
    </location>
</feature>
<evidence type="ECO:0000256" key="8">
    <source>
        <dbReference type="SAM" id="Phobius"/>
    </source>
</evidence>
<dbReference type="Proteomes" id="UP001342418">
    <property type="component" value="Chromosome"/>
</dbReference>
<evidence type="ECO:0000256" key="4">
    <source>
        <dbReference type="ARBA" id="ARBA00022989"/>
    </source>
</evidence>
<dbReference type="PRINTS" id="PR01463">
    <property type="entry name" value="EAGCHANLFMLY"/>
</dbReference>
<dbReference type="SUPFAM" id="SSF81324">
    <property type="entry name" value="Voltage-gated potassium channels"/>
    <property type="match status" value="1"/>
</dbReference>
<dbReference type="GO" id="GO:0034220">
    <property type="term" value="P:monoatomic ion transmembrane transport"/>
    <property type="evidence" value="ECO:0007669"/>
    <property type="project" value="UniProtKB-KW"/>
</dbReference>
<proteinExistence type="predicted"/>
<feature type="transmembrane region" description="Helical" evidence="8">
    <location>
        <begin position="40"/>
        <end position="59"/>
    </location>
</feature>
<accession>A0ABY5MLJ6</accession>
<reference evidence="10 11" key="1">
    <citation type="submission" date="2018-07" db="EMBL/GenBank/DDBJ databases">
        <title>Genome sequence of Nitratireductor thuwali#1536.</title>
        <authorList>
            <person name="Michoud G."/>
            <person name="Merlino G."/>
            <person name="Sefrji F.O."/>
            <person name="Daffonchio D."/>
        </authorList>
    </citation>
    <scope>NUCLEOTIDE SEQUENCE [LARGE SCALE GENOMIC DNA]</scope>
    <source>
        <strain evidence="11">Nit1536</strain>
    </source>
</reference>
<dbReference type="InterPro" id="IPR013099">
    <property type="entry name" value="K_chnl_dom"/>
</dbReference>
<feature type="domain" description="Potassium channel" evidence="9">
    <location>
        <begin position="159"/>
        <end position="231"/>
    </location>
</feature>
<feature type="transmembrane region" description="Helical" evidence="8">
    <location>
        <begin position="213"/>
        <end position="231"/>
    </location>
</feature>
<keyword evidence="11" id="KW-1185">Reference proteome</keyword>
<evidence type="ECO:0000256" key="1">
    <source>
        <dbReference type="ARBA" id="ARBA00004141"/>
    </source>
</evidence>
<feature type="transmembrane region" description="Helical" evidence="8">
    <location>
        <begin position="65"/>
        <end position="82"/>
    </location>
</feature>
<dbReference type="PANTHER" id="PTHR11537:SF254">
    <property type="entry name" value="POTASSIUM VOLTAGE-GATED CHANNEL PROTEIN SHAB"/>
    <property type="match status" value="1"/>
</dbReference>
<evidence type="ECO:0000256" key="3">
    <source>
        <dbReference type="ARBA" id="ARBA00022692"/>
    </source>
</evidence>
<evidence type="ECO:0000256" key="2">
    <source>
        <dbReference type="ARBA" id="ARBA00022448"/>
    </source>
</evidence>
<dbReference type="PANTHER" id="PTHR11537">
    <property type="entry name" value="VOLTAGE-GATED POTASSIUM CHANNEL"/>
    <property type="match status" value="1"/>
</dbReference>
<evidence type="ECO:0000313" key="10">
    <source>
        <dbReference type="EMBL" id="UUP18144.1"/>
    </source>
</evidence>
<gene>
    <name evidence="10" type="primary">kcsA</name>
    <name evidence="10" type="ORF">NTH_02624</name>
</gene>
<dbReference type="InterPro" id="IPR003938">
    <property type="entry name" value="K_chnl_volt-dep_EAG/ELK/ERG"/>
</dbReference>